<feature type="transmembrane region" description="Helical" evidence="6">
    <location>
        <begin position="142"/>
        <end position="159"/>
    </location>
</feature>
<dbReference type="Pfam" id="PF01490">
    <property type="entry name" value="Aa_trans"/>
    <property type="match status" value="1"/>
</dbReference>
<feature type="domain" description="Amino acid transporter transmembrane" evidence="7">
    <location>
        <begin position="22"/>
        <end position="409"/>
    </location>
</feature>
<feature type="transmembrane region" description="Helical" evidence="6">
    <location>
        <begin position="385"/>
        <end position="407"/>
    </location>
</feature>
<feature type="transmembrane region" description="Helical" evidence="6">
    <location>
        <begin position="204"/>
        <end position="227"/>
    </location>
</feature>
<name>A0ABD1XMJ3_9MARC</name>
<dbReference type="Proteomes" id="UP001605036">
    <property type="component" value="Unassembled WGS sequence"/>
</dbReference>
<feature type="transmembrane region" description="Helical" evidence="6">
    <location>
        <begin position="282"/>
        <end position="302"/>
    </location>
</feature>
<keyword evidence="9" id="KW-1185">Reference proteome</keyword>
<feature type="transmembrane region" description="Helical" evidence="6">
    <location>
        <begin position="29"/>
        <end position="48"/>
    </location>
</feature>
<evidence type="ECO:0000256" key="4">
    <source>
        <dbReference type="ARBA" id="ARBA00022989"/>
    </source>
</evidence>
<dbReference type="AlphaFoldDB" id="A0ABD1XMJ3"/>
<dbReference type="GO" id="GO:0006865">
    <property type="term" value="P:amino acid transport"/>
    <property type="evidence" value="ECO:0007669"/>
    <property type="project" value="UniProtKB-KW"/>
</dbReference>
<sequence length="432" mass="47404">MTGGVHPPHDETPLLGCAGSGRASTFKTFFNIIISIVGAGVLGLPYTFRVSGWAVAAGCVTTSAVLSYYCMMHLVRCREKLQRGGRRIIQNYGDLGDAAFGNWGRQFVDIMVLISQSGCCVAYLIFIGRNASSVFAGDIREYRYFIALIFPFEVLLSWVRSLSGLAPYSIIADVCNVLAMAVVLKDDFHDFQGFSEIKALTSWGAMPFAMGVAVYCYEGFGMTLTLHASMKKPSEFSRILGIAFLVITGLYLSFGFIGYMAYGEETQDIITLNLPNDWTTAAVKVGLCVGLFFTFPIMMFPVHEIFERKLLFSDWFQKQTQSLLLETIWCNFLRGFIVLVVAGVAVMVPGFGVFISLVGSTACALLAFVVPAVLHMRVLWNETRLLTKVGDFALIICGVLFAIYGTYKSAVDIFGPVNNSSGGDEVHGRHQI</sequence>
<accession>A0ABD1XMJ3</accession>
<evidence type="ECO:0000256" key="6">
    <source>
        <dbReference type="SAM" id="Phobius"/>
    </source>
</evidence>
<evidence type="ECO:0000256" key="3">
    <source>
        <dbReference type="ARBA" id="ARBA00022970"/>
    </source>
</evidence>
<evidence type="ECO:0000256" key="5">
    <source>
        <dbReference type="ARBA" id="ARBA00023136"/>
    </source>
</evidence>
<reference evidence="8 9" key="1">
    <citation type="submission" date="2024-09" db="EMBL/GenBank/DDBJ databases">
        <title>Chromosome-scale assembly of Riccia fluitans.</title>
        <authorList>
            <person name="Paukszto L."/>
            <person name="Sawicki J."/>
            <person name="Karawczyk K."/>
            <person name="Piernik-Szablinska J."/>
            <person name="Szczecinska M."/>
            <person name="Mazdziarz M."/>
        </authorList>
    </citation>
    <scope>NUCLEOTIDE SEQUENCE [LARGE SCALE GENOMIC DNA]</scope>
    <source>
        <strain evidence="8">Rf_01</strain>
        <tissue evidence="8">Aerial parts of the thallus</tissue>
    </source>
</reference>
<feature type="transmembrane region" description="Helical" evidence="6">
    <location>
        <begin position="166"/>
        <end position="184"/>
    </location>
</feature>
<proteinExistence type="predicted"/>
<keyword evidence="2 6" id="KW-0812">Transmembrane</keyword>
<evidence type="ECO:0000259" key="7">
    <source>
        <dbReference type="Pfam" id="PF01490"/>
    </source>
</evidence>
<dbReference type="PANTHER" id="PTHR22950">
    <property type="entry name" value="AMINO ACID TRANSPORTER"/>
    <property type="match status" value="1"/>
</dbReference>
<evidence type="ECO:0000256" key="2">
    <source>
        <dbReference type="ARBA" id="ARBA00022692"/>
    </source>
</evidence>
<evidence type="ECO:0000256" key="1">
    <source>
        <dbReference type="ARBA" id="ARBA00004141"/>
    </source>
</evidence>
<dbReference type="PANTHER" id="PTHR22950:SF349">
    <property type="entry name" value="AMINO ACID TRANSPORTER TRANSMEMBRANE DOMAIN-CONTAINING PROTEIN"/>
    <property type="match status" value="1"/>
</dbReference>
<feature type="transmembrane region" description="Helical" evidence="6">
    <location>
        <begin position="239"/>
        <end position="262"/>
    </location>
</feature>
<comment type="caution">
    <text evidence="8">The sequence shown here is derived from an EMBL/GenBank/DDBJ whole genome shotgun (WGS) entry which is preliminary data.</text>
</comment>
<dbReference type="GO" id="GO:0031090">
    <property type="term" value="C:organelle membrane"/>
    <property type="evidence" value="ECO:0007669"/>
    <property type="project" value="UniProtKB-ARBA"/>
</dbReference>
<organism evidence="8 9">
    <name type="scientific">Riccia fluitans</name>
    <dbReference type="NCBI Taxonomy" id="41844"/>
    <lineage>
        <taxon>Eukaryota</taxon>
        <taxon>Viridiplantae</taxon>
        <taxon>Streptophyta</taxon>
        <taxon>Embryophyta</taxon>
        <taxon>Marchantiophyta</taxon>
        <taxon>Marchantiopsida</taxon>
        <taxon>Marchantiidae</taxon>
        <taxon>Marchantiales</taxon>
        <taxon>Ricciaceae</taxon>
        <taxon>Riccia</taxon>
    </lineage>
</organism>
<gene>
    <name evidence="8" type="ORF">R1flu_028713</name>
</gene>
<dbReference type="InterPro" id="IPR013057">
    <property type="entry name" value="AA_transpt_TM"/>
</dbReference>
<feature type="transmembrane region" description="Helical" evidence="6">
    <location>
        <begin position="323"/>
        <end position="345"/>
    </location>
</feature>
<protein>
    <recommendedName>
        <fullName evidence="7">Amino acid transporter transmembrane domain-containing protein</fullName>
    </recommendedName>
</protein>
<feature type="transmembrane region" description="Helical" evidence="6">
    <location>
        <begin position="107"/>
        <end position="127"/>
    </location>
</feature>
<feature type="transmembrane region" description="Helical" evidence="6">
    <location>
        <begin position="351"/>
        <end position="373"/>
    </location>
</feature>
<keyword evidence="3" id="KW-0813">Transport</keyword>
<comment type="subcellular location">
    <subcellularLocation>
        <location evidence="1">Membrane</location>
        <topology evidence="1">Multi-pass membrane protein</topology>
    </subcellularLocation>
</comment>
<keyword evidence="5 6" id="KW-0472">Membrane</keyword>
<keyword evidence="3" id="KW-0029">Amino-acid transport</keyword>
<evidence type="ECO:0000313" key="9">
    <source>
        <dbReference type="Proteomes" id="UP001605036"/>
    </source>
</evidence>
<evidence type="ECO:0000313" key="8">
    <source>
        <dbReference type="EMBL" id="KAL2610140.1"/>
    </source>
</evidence>
<dbReference type="EMBL" id="JBHFFA010000008">
    <property type="protein sequence ID" value="KAL2610140.1"/>
    <property type="molecule type" value="Genomic_DNA"/>
</dbReference>
<keyword evidence="4 6" id="KW-1133">Transmembrane helix</keyword>
<feature type="transmembrane region" description="Helical" evidence="6">
    <location>
        <begin position="54"/>
        <end position="75"/>
    </location>
</feature>